<protein>
    <submittedName>
        <fullName evidence="1">Uncharacterized protein</fullName>
    </submittedName>
</protein>
<organism evidence="1 2">
    <name type="scientific">Lysobacter dokdonensis DS-58</name>
    <dbReference type="NCBI Taxonomy" id="1300345"/>
    <lineage>
        <taxon>Bacteria</taxon>
        <taxon>Pseudomonadati</taxon>
        <taxon>Pseudomonadota</taxon>
        <taxon>Gammaproteobacteria</taxon>
        <taxon>Lysobacterales</taxon>
        <taxon>Lysobacteraceae</taxon>
        <taxon>Noviluteimonas</taxon>
    </lineage>
</organism>
<proteinExistence type="predicted"/>
<evidence type="ECO:0000313" key="1">
    <source>
        <dbReference type="EMBL" id="KGQ18162.1"/>
    </source>
</evidence>
<accession>A0A0A2WHK3</accession>
<gene>
    <name evidence="1" type="ORF">LF41_1516</name>
</gene>
<sequence length="45" mass="5009">MLRNASYGFGKATGVREVEDDCNISQAISSIRRFTSQFKATPKLN</sequence>
<dbReference type="AlphaFoldDB" id="A0A0A2WHK3"/>
<evidence type="ECO:0000313" key="2">
    <source>
        <dbReference type="Proteomes" id="UP000030518"/>
    </source>
</evidence>
<keyword evidence="2" id="KW-1185">Reference proteome</keyword>
<name>A0A0A2WHK3_9GAMM</name>
<reference evidence="1 2" key="1">
    <citation type="submission" date="2014-09" db="EMBL/GenBank/DDBJ databases">
        <title>Genome sequences of Lysobacter dokdonensis DS-58.</title>
        <authorList>
            <person name="Kim J.F."/>
            <person name="Kwak M.-J."/>
        </authorList>
    </citation>
    <scope>NUCLEOTIDE SEQUENCE [LARGE SCALE GENOMIC DNA]</scope>
    <source>
        <strain evidence="1 2">DS-58</strain>
    </source>
</reference>
<dbReference type="Proteomes" id="UP000030518">
    <property type="component" value="Unassembled WGS sequence"/>
</dbReference>
<dbReference type="EMBL" id="JRKJ01000021">
    <property type="protein sequence ID" value="KGQ18162.1"/>
    <property type="molecule type" value="Genomic_DNA"/>
</dbReference>
<comment type="caution">
    <text evidence="1">The sequence shown here is derived from an EMBL/GenBank/DDBJ whole genome shotgun (WGS) entry which is preliminary data.</text>
</comment>